<evidence type="ECO:0000256" key="3">
    <source>
        <dbReference type="ARBA" id="ARBA00022670"/>
    </source>
</evidence>
<dbReference type="InterPro" id="IPR043472">
    <property type="entry name" value="Macro_dom-like"/>
</dbReference>
<dbReference type="SUPFAM" id="SSF52949">
    <property type="entry name" value="Macro domain-like"/>
    <property type="match status" value="1"/>
</dbReference>
<evidence type="ECO:0000256" key="2">
    <source>
        <dbReference type="ARBA" id="ARBA00022438"/>
    </source>
</evidence>
<evidence type="ECO:0000256" key="1">
    <source>
        <dbReference type="ARBA" id="ARBA00009528"/>
    </source>
</evidence>
<dbReference type="OrthoDB" id="9809354at2"/>
<evidence type="ECO:0000256" key="4">
    <source>
        <dbReference type="ARBA" id="ARBA00022801"/>
    </source>
</evidence>
<gene>
    <name evidence="7" type="primary">pepA</name>
    <name evidence="7" type="ORF">L21SP5_01837</name>
</gene>
<feature type="domain" description="Cytosol aminopeptidase" evidence="6">
    <location>
        <begin position="327"/>
        <end position="334"/>
    </location>
</feature>
<dbReference type="Gene3D" id="3.40.220.10">
    <property type="entry name" value="Leucine Aminopeptidase, subunit E, domain 1"/>
    <property type="match status" value="1"/>
</dbReference>
<sequence length="479" mass="53587">MDNIIFNLVKEKPQLVNSVFLVDSFDKLDKSIFSDREIDYIQHRIAQNTRLIPLNYFYHWNFIVITGCDDQCTDELESIRRTGAKLADKVHENELDFLTLIDYSGRKETTTAMVEGLLMASYSFDKYKKNTNPTKPLKRLNIFNKYFKEHDIEELEITMQAVAMTRDLVNEPASTLTATRFADEITRAAHVSGLNVELYRKEDLQKMNMGGILAVNQGSEEPPVLIKLEWKHPKAKNKKPLAFVGKGVVYDSGGLSIKPTAKSMDYMKSDMAGGATVAGLMYTIARNKMPIHAIALIPATDNRINAKAYSPGDIITMHNGKSVEVMNTDAEGRLIMADALSYVDKFEPEFVLSVATLTGSASRAIGPYGIAAMGNAKEKYFKLLEESGMRTYERIVKFPFWDDYATMLKSDIADLKNIGGESAGAITAGKFLEQFTNHPFIHLDIAGVAFVHKALHYHKFGSSGVGVRLLFDFVKALTK</sequence>
<evidence type="ECO:0000313" key="8">
    <source>
        <dbReference type="Proteomes" id="UP000064893"/>
    </source>
</evidence>
<dbReference type="EC" id="3.4.11.1" evidence="7"/>
<evidence type="ECO:0000259" key="6">
    <source>
        <dbReference type="PROSITE" id="PS00631"/>
    </source>
</evidence>
<protein>
    <submittedName>
        <fullName evidence="7">Cytosol aminopeptidase</fullName>
        <ecNumber evidence="7">3.4.11.1</ecNumber>
    </submittedName>
</protein>
<dbReference type="InterPro" id="IPR000819">
    <property type="entry name" value="Peptidase_M17_C"/>
</dbReference>
<keyword evidence="8" id="KW-1185">Reference proteome</keyword>
<dbReference type="AlphaFoldDB" id="A0A0S2HZN4"/>
<keyword evidence="3" id="KW-0645">Protease</keyword>
<comment type="similarity">
    <text evidence="1">Belongs to the peptidase M17 family.</text>
</comment>
<keyword evidence="2 7" id="KW-0031">Aminopeptidase</keyword>
<dbReference type="GO" id="GO:0030145">
    <property type="term" value="F:manganese ion binding"/>
    <property type="evidence" value="ECO:0007669"/>
    <property type="project" value="InterPro"/>
</dbReference>
<dbReference type="PRINTS" id="PR00481">
    <property type="entry name" value="LAMNOPPTDASE"/>
</dbReference>
<name>A0A0S2HZN4_9BACT</name>
<dbReference type="KEGG" id="blq:L21SP5_01837"/>
<dbReference type="SUPFAM" id="SSF53187">
    <property type="entry name" value="Zn-dependent exopeptidases"/>
    <property type="match status" value="1"/>
</dbReference>
<dbReference type="InterPro" id="IPR011356">
    <property type="entry name" value="Leucine_aapep/pepB"/>
</dbReference>
<dbReference type="PATRIC" id="fig|1307839.3.peg.1943"/>
<accession>A0A0S2HZN4</accession>
<dbReference type="Proteomes" id="UP000064893">
    <property type="component" value="Chromosome"/>
</dbReference>
<dbReference type="PROSITE" id="PS00631">
    <property type="entry name" value="CYTOSOL_AP"/>
    <property type="match status" value="1"/>
</dbReference>
<keyword evidence="4 7" id="KW-0378">Hydrolase</keyword>
<reference evidence="7 8" key="1">
    <citation type="submission" date="2015-11" db="EMBL/GenBank/DDBJ databases">
        <title>Description and complete genome sequence of a novel strain predominating in hypersaline microbial mats and representing a new family of the Bacteriodetes phylum.</title>
        <authorList>
            <person name="Spring S."/>
            <person name="Bunk B."/>
            <person name="Sproer C."/>
            <person name="Klenk H.-P."/>
        </authorList>
    </citation>
    <scope>NUCLEOTIDE SEQUENCE [LARGE SCALE GENOMIC DNA]</scope>
    <source>
        <strain evidence="7 8">L21-Spi-D4</strain>
    </source>
</reference>
<dbReference type="Pfam" id="PF00883">
    <property type="entry name" value="Peptidase_M17"/>
    <property type="match status" value="1"/>
</dbReference>
<organism evidence="7 8">
    <name type="scientific">Salinivirga cyanobacteriivorans</name>
    <dbReference type="NCBI Taxonomy" id="1307839"/>
    <lineage>
        <taxon>Bacteria</taxon>
        <taxon>Pseudomonadati</taxon>
        <taxon>Bacteroidota</taxon>
        <taxon>Bacteroidia</taxon>
        <taxon>Bacteroidales</taxon>
        <taxon>Salinivirgaceae</taxon>
        <taxon>Salinivirga</taxon>
    </lineage>
</organism>
<proteinExistence type="inferred from homology"/>
<dbReference type="Gene3D" id="3.40.630.10">
    <property type="entry name" value="Zn peptidases"/>
    <property type="match status" value="1"/>
</dbReference>
<dbReference type="CDD" id="cd00433">
    <property type="entry name" value="Peptidase_M17"/>
    <property type="match status" value="1"/>
</dbReference>
<dbReference type="GO" id="GO:0006508">
    <property type="term" value="P:proteolysis"/>
    <property type="evidence" value="ECO:0007669"/>
    <property type="project" value="UniProtKB-KW"/>
</dbReference>
<evidence type="ECO:0000313" key="7">
    <source>
        <dbReference type="EMBL" id="ALO15478.1"/>
    </source>
</evidence>
<keyword evidence="5" id="KW-0464">Manganese</keyword>
<evidence type="ECO:0000256" key="5">
    <source>
        <dbReference type="ARBA" id="ARBA00023211"/>
    </source>
</evidence>
<dbReference type="GO" id="GO:0005737">
    <property type="term" value="C:cytoplasm"/>
    <property type="evidence" value="ECO:0007669"/>
    <property type="project" value="InterPro"/>
</dbReference>
<dbReference type="RefSeq" id="WP_057952937.1">
    <property type="nucleotide sequence ID" value="NZ_CP013118.1"/>
</dbReference>
<dbReference type="GO" id="GO:0070006">
    <property type="term" value="F:metalloaminopeptidase activity"/>
    <property type="evidence" value="ECO:0007669"/>
    <property type="project" value="InterPro"/>
</dbReference>
<dbReference type="EMBL" id="CP013118">
    <property type="protein sequence ID" value="ALO15478.1"/>
    <property type="molecule type" value="Genomic_DNA"/>
</dbReference>
<dbReference type="PANTHER" id="PTHR11963:SF23">
    <property type="entry name" value="CYTOSOL AMINOPEPTIDASE"/>
    <property type="match status" value="1"/>
</dbReference>
<dbReference type="STRING" id="1307839.L21SP5_01837"/>
<dbReference type="PANTHER" id="PTHR11963">
    <property type="entry name" value="LEUCINE AMINOPEPTIDASE-RELATED"/>
    <property type="match status" value="1"/>
</dbReference>